<evidence type="ECO:0000313" key="3">
    <source>
        <dbReference type="Proteomes" id="UP001146351"/>
    </source>
</evidence>
<feature type="domain" description="LDB19 N-terminal" evidence="1">
    <location>
        <begin position="122"/>
        <end position="251"/>
    </location>
</feature>
<dbReference type="EMBL" id="JAPQKO010000002">
    <property type="protein sequence ID" value="KAJ5179811.1"/>
    <property type="molecule type" value="Genomic_DNA"/>
</dbReference>
<dbReference type="AlphaFoldDB" id="A0A9W9IME5"/>
<dbReference type="InterPro" id="IPR014752">
    <property type="entry name" value="Arrestin-like_C"/>
</dbReference>
<dbReference type="Pfam" id="PF13002">
    <property type="entry name" value="LDB19"/>
    <property type="match status" value="1"/>
</dbReference>
<reference evidence="2" key="1">
    <citation type="submission" date="2022-11" db="EMBL/GenBank/DDBJ databases">
        <authorList>
            <person name="Petersen C."/>
        </authorList>
    </citation>
    <scope>NUCLEOTIDE SEQUENCE</scope>
    <source>
        <strain evidence="2">IBT 21917</strain>
    </source>
</reference>
<accession>A0A9W9IME5</accession>
<evidence type="ECO:0000259" key="1">
    <source>
        <dbReference type="Pfam" id="PF13002"/>
    </source>
</evidence>
<organism evidence="2 3">
    <name type="scientific">Penicillium capsulatum</name>
    <dbReference type="NCBI Taxonomy" id="69766"/>
    <lineage>
        <taxon>Eukaryota</taxon>
        <taxon>Fungi</taxon>
        <taxon>Dikarya</taxon>
        <taxon>Ascomycota</taxon>
        <taxon>Pezizomycotina</taxon>
        <taxon>Eurotiomycetes</taxon>
        <taxon>Eurotiomycetidae</taxon>
        <taxon>Eurotiales</taxon>
        <taxon>Aspergillaceae</taxon>
        <taxon>Penicillium</taxon>
    </lineage>
</organism>
<gene>
    <name evidence="2" type="ORF">N7492_003021</name>
</gene>
<dbReference type="InterPro" id="IPR024391">
    <property type="entry name" value="LDB19_N"/>
</dbReference>
<dbReference type="Proteomes" id="UP001146351">
    <property type="component" value="Unassembled WGS sequence"/>
</dbReference>
<dbReference type="Gene3D" id="2.60.40.640">
    <property type="match status" value="1"/>
</dbReference>
<sequence>MDTPQLKLVAPSSHDIYFNINGDSFSDPLCGNVVVTSKSEARLANLKQLRLCLVRIVSGKIQDSVDQNASLLNRIFRQYSTAASASTEESRSCSIIEELTQPVPELADSQVGNSPGEGKVLGIPFSLPLPVNIPGTAKTDLGTVSYALAASLHTTNGCWISTNEPIHLVRRVIPEQEAIQHTRTYPNSTVVANIALTQNLITDSASNLSFDASVLLRRPMLPGGRSTEFRCTVIRGLRWRVEEVTKLVHQCRDEAPRESTPVDGRSFVRGLCTGTQKGYWGTRQNPIVRERPAPELKESSVDIPFTITIPKTSKPTYEVDMCCYSFDSSRLLPDSLPASFESYSFTTEDKLVILVEHRLRLDILTSEDTFDARTRDLVDRKPLRTALNATFPLQIIDWAKERFENTAIQGNPPRYEDIPLAPPDYVHFP</sequence>
<dbReference type="OrthoDB" id="3922101at2759"/>
<proteinExistence type="predicted"/>
<name>A0A9W9IME5_9EURO</name>
<reference evidence="2" key="2">
    <citation type="journal article" date="2023" name="IMA Fungus">
        <title>Comparative genomic study of the Penicillium genus elucidates a diverse pangenome and 15 lateral gene transfer events.</title>
        <authorList>
            <person name="Petersen C."/>
            <person name="Sorensen T."/>
            <person name="Nielsen M.R."/>
            <person name="Sondergaard T.E."/>
            <person name="Sorensen J.L."/>
            <person name="Fitzpatrick D.A."/>
            <person name="Frisvad J.C."/>
            <person name="Nielsen K.L."/>
        </authorList>
    </citation>
    <scope>NUCLEOTIDE SEQUENCE</scope>
    <source>
        <strain evidence="2">IBT 21917</strain>
    </source>
</reference>
<keyword evidence="3" id="KW-1185">Reference proteome</keyword>
<comment type="caution">
    <text evidence="2">The sequence shown here is derived from an EMBL/GenBank/DDBJ whole genome shotgun (WGS) entry which is preliminary data.</text>
</comment>
<protein>
    <recommendedName>
        <fullName evidence="1">LDB19 N-terminal domain-containing protein</fullName>
    </recommendedName>
</protein>
<evidence type="ECO:0000313" key="2">
    <source>
        <dbReference type="EMBL" id="KAJ5179811.1"/>
    </source>
</evidence>